<organism evidence="3 4">
    <name type="scientific">Devosia subaequoris</name>
    <dbReference type="NCBI Taxonomy" id="395930"/>
    <lineage>
        <taxon>Bacteria</taxon>
        <taxon>Pseudomonadati</taxon>
        <taxon>Pseudomonadota</taxon>
        <taxon>Alphaproteobacteria</taxon>
        <taxon>Hyphomicrobiales</taxon>
        <taxon>Devosiaceae</taxon>
        <taxon>Devosia</taxon>
    </lineage>
</organism>
<keyword evidence="4" id="KW-1185">Reference proteome</keyword>
<reference evidence="3 4" key="1">
    <citation type="submission" date="2020-08" db="EMBL/GenBank/DDBJ databases">
        <title>Genomic Encyclopedia of Type Strains, Phase IV (KMG-IV): sequencing the most valuable type-strain genomes for metagenomic binning, comparative biology and taxonomic classification.</title>
        <authorList>
            <person name="Goeker M."/>
        </authorList>
    </citation>
    <scope>NUCLEOTIDE SEQUENCE [LARGE SCALE GENOMIC DNA]</scope>
    <source>
        <strain evidence="3 4">DSM 23447</strain>
    </source>
</reference>
<keyword evidence="2" id="KW-0560">Oxidoreductase</keyword>
<evidence type="ECO:0000313" key="3">
    <source>
        <dbReference type="EMBL" id="MBB4051831.1"/>
    </source>
</evidence>
<dbReference type="InterPro" id="IPR002347">
    <property type="entry name" value="SDR_fam"/>
</dbReference>
<dbReference type="GO" id="GO:0016491">
    <property type="term" value="F:oxidoreductase activity"/>
    <property type="evidence" value="ECO:0007669"/>
    <property type="project" value="UniProtKB-KW"/>
</dbReference>
<dbReference type="Gene3D" id="3.40.50.720">
    <property type="entry name" value="NAD(P)-binding Rossmann-like Domain"/>
    <property type="match status" value="1"/>
</dbReference>
<dbReference type="AlphaFoldDB" id="A0A7W6IMI1"/>
<comment type="caution">
    <text evidence="3">The sequence shown here is derived from an EMBL/GenBank/DDBJ whole genome shotgun (WGS) entry which is preliminary data.</text>
</comment>
<dbReference type="PRINTS" id="PR00081">
    <property type="entry name" value="GDHRDH"/>
</dbReference>
<name>A0A7W6IMI1_9HYPH</name>
<gene>
    <name evidence="3" type="ORF">GGR20_001473</name>
</gene>
<comment type="similarity">
    <text evidence="1">Belongs to the short-chain dehydrogenases/reductases (SDR) family.</text>
</comment>
<dbReference type="RefSeq" id="WP_183310572.1">
    <property type="nucleotide sequence ID" value="NZ_JACIEW010000003.1"/>
</dbReference>
<proteinExistence type="inferred from homology"/>
<dbReference type="InterPro" id="IPR036291">
    <property type="entry name" value="NAD(P)-bd_dom_sf"/>
</dbReference>
<sequence>MTRTLSLVTGSTSGIGQALCRQLLQNGHDLVLLNRDMIKTQSQVESLLQRFPDATIDMYQADFADQDAIRAAAQQIGAAHDAIDEAYLVAGALSDRGQVSADGLEMHFAVNCIAPLLLVRLLRSPLRAAEGQVVVAGSAARKMARKLISTETAQSAGQGGMTAYAQSKQAVTVAFSALRDRYAEDDIGLHVVDLAPTKTGMATSPALPLPFRLFRFLFSSPEASARRLMAAARSPAGQQPLPYEAAEVAALMALIDSSTAAPAMVA</sequence>
<dbReference type="PANTHER" id="PTHR24320:SF148">
    <property type="entry name" value="NAD(P)-BINDING ROSSMANN-FOLD SUPERFAMILY PROTEIN"/>
    <property type="match status" value="1"/>
</dbReference>
<protein>
    <submittedName>
        <fullName evidence="3">NAD(P)-dependent dehydrogenase (Short-subunit alcohol dehydrogenase family)</fullName>
    </submittedName>
</protein>
<dbReference type="SUPFAM" id="SSF51735">
    <property type="entry name" value="NAD(P)-binding Rossmann-fold domains"/>
    <property type="match status" value="1"/>
</dbReference>
<dbReference type="EMBL" id="JACIEW010000003">
    <property type="protein sequence ID" value="MBB4051831.1"/>
    <property type="molecule type" value="Genomic_DNA"/>
</dbReference>
<dbReference type="Proteomes" id="UP000547011">
    <property type="component" value="Unassembled WGS sequence"/>
</dbReference>
<evidence type="ECO:0000313" key="4">
    <source>
        <dbReference type="Proteomes" id="UP000547011"/>
    </source>
</evidence>
<evidence type="ECO:0000256" key="1">
    <source>
        <dbReference type="ARBA" id="ARBA00006484"/>
    </source>
</evidence>
<dbReference type="PANTHER" id="PTHR24320">
    <property type="entry name" value="RETINOL DEHYDROGENASE"/>
    <property type="match status" value="1"/>
</dbReference>
<accession>A0A7W6IMI1</accession>
<dbReference type="Pfam" id="PF00106">
    <property type="entry name" value="adh_short"/>
    <property type="match status" value="1"/>
</dbReference>
<evidence type="ECO:0000256" key="2">
    <source>
        <dbReference type="ARBA" id="ARBA00023002"/>
    </source>
</evidence>